<dbReference type="AlphaFoldDB" id="A0A917ZA46"/>
<dbReference type="PANTHER" id="PTHR37526:SF1">
    <property type="entry name" value="PROTEIN TUSB"/>
    <property type="match status" value="1"/>
</dbReference>
<comment type="caution">
    <text evidence="1">The sequence shown here is derived from an EMBL/GenBank/DDBJ whole genome shotgun (WGS) entry which is preliminary data.</text>
</comment>
<dbReference type="RefSeq" id="WP_188858114.1">
    <property type="nucleotide sequence ID" value="NZ_BMLT01000001.1"/>
</dbReference>
<dbReference type="SUPFAM" id="SSF75169">
    <property type="entry name" value="DsrEFH-like"/>
    <property type="match status" value="1"/>
</dbReference>
<gene>
    <name evidence="1" type="ORF">GCM10011348_05930</name>
</gene>
<evidence type="ECO:0008006" key="3">
    <source>
        <dbReference type="Google" id="ProtNLM"/>
    </source>
</evidence>
<dbReference type="Proteomes" id="UP000599578">
    <property type="component" value="Unassembled WGS sequence"/>
</dbReference>
<sequence length="93" mass="9832">MTLHTLNRPPSDRALLDDCIAALVADDTLLLLEDGVYCALAGLELPAGVRCVALAADVAARGIGDRLATGIEVVDDIGFVELCCHHSRVASWF</sequence>
<dbReference type="NCBIfam" id="TIGR03011">
    <property type="entry name" value="sulf_tusB_dsrH"/>
    <property type="match status" value="1"/>
</dbReference>
<organism evidence="1 2">
    <name type="scientific">Marinobacterium nitratireducens</name>
    <dbReference type="NCBI Taxonomy" id="518897"/>
    <lineage>
        <taxon>Bacteria</taxon>
        <taxon>Pseudomonadati</taxon>
        <taxon>Pseudomonadota</taxon>
        <taxon>Gammaproteobacteria</taxon>
        <taxon>Oceanospirillales</taxon>
        <taxon>Oceanospirillaceae</taxon>
        <taxon>Marinobacterium</taxon>
    </lineage>
</organism>
<proteinExistence type="predicted"/>
<dbReference type="GO" id="GO:0002143">
    <property type="term" value="P:tRNA wobble position uridine thiolation"/>
    <property type="evidence" value="ECO:0007669"/>
    <property type="project" value="InterPro"/>
</dbReference>
<evidence type="ECO:0000313" key="1">
    <source>
        <dbReference type="EMBL" id="GGO77108.1"/>
    </source>
</evidence>
<evidence type="ECO:0000313" key="2">
    <source>
        <dbReference type="Proteomes" id="UP000599578"/>
    </source>
</evidence>
<reference evidence="1 2" key="1">
    <citation type="journal article" date="2014" name="Int. J. Syst. Evol. Microbiol.">
        <title>Complete genome sequence of Corynebacterium casei LMG S-19264T (=DSM 44701T), isolated from a smear-ripened cheese.</title>
        <authorList>
            <consortium name="US DOE Joint Genome Institute (JGI-PGF)"/>
            <person name="Walter F."/>
            <person name="Albersmeier A."/>
            <person name="Kalinowski J."/>
            <person name="Ruckert C."/>
        </authorList>
    </citation>
    <scope>NUCLEOTIDE SEQUENCE [LARGE SCALE GENOMIC DNA]</scope>
    <source>
        <strain evidence="1 2">CGMCC 1.7286</strain>
    </source>
</reference>
<dbReference type="GO" id="GO:1990228">
    <property type="term" value="C:sulfurtransferase complex"/>
    <property type="evidence" value="ECO:0007669"/>
    <property type="project" value="TreeGrafter"/>
</dbReference>
<accession>A0A917ZA46</accession>
<keyword evidence="2" id="KW-1185">Reference proteome</keyword>
<dbReference type="Gene3D" id="3.40.1260.10">
    <property type="entry name" value="DsrEFH-like"/>
    <property type="match status" value="1"/>
</dbReference>
<name>A0A917ZA46_9GAMM</name>
<dbReference type="PANTHER" id="PTHR37526">
    <property type="entry name" value="PROTEIN TUSB"/>
    <property type="match status" value="1"/>
</dbReference>
<protein>
    <recommendedName>
        <fullName evidence="3">Sulfurtransferase complex subunit TusB</fullName>
    </recommendedName>
</protein>
<dbReference type="Pfam" id="PF04077">
    <property type="entry name" value="DsrH"/>
    <property type="match status" value="1"/>
</dbReference>
<dbReference type="InterPro" id="IPR027396">
    <property type="entry name" value="DsrEFH-like"/>
</dbReference>
<dbReference type="EMBL" id="BMLT01000001">
    <property type="protein sequence ID" value="GGO77108.1"/>
    <property type="molecule type" value="Genomic_DNA"/>
</dbReference>
<dbReference type="InterPro" id="IPR007215">
    <property type="entry name" value="Sulphur_relay_TusB/DsrH"/>
</dbReference>